<keyword evidence="2" id="KW-0812">Transmembrane</keyword>
<gene>
    <name evidence="3" type="ORF">F7231_11270</name>
</gene>
<reference evidence="3" key="1">
    <citation type="submission" date="2024-05" db="EMBL/GenBank/DDBJ databases">
        <authorList>
            <person name="Jung D.-H."/>
        </authorList>
    </citation>
    <scope>NUCLEOTIDE SEQUENCE</scope>
    <source>
        <strain evidence="3">JA-25</strain>
    </source>
</reference>
<keyword evidence="2" id="KW-1133">Transmembrane helix</keyword>
<evidence type="ECO:0000256" key="1">
    <source>
        <dbReference type="SAM" id="MobiDB-lite"/>
    </source>
</evidence>
<dbReference type="Proteomes" id="UP000606008">
    <property type="component" value="Unassembled WGS sequence"/>
</dbReference>
<comment type="caution">
    <text evidence="3">The sequence shown here is derived from an EMBL/GenBank/DDBJ whole genome shotgun (WGS) entry which is preliminary data.</text>
</comment>
<dbReference type="RefSeq" id="WP_166691965.1">
    <property type="nucleotide sequence ID" value="NZ_WAEL01000003.1"/>
</dbReference>
<protein>
    <recommendedName>
        <fullName evidence="5">Outer membrane protein beta-barrel domain-containing protein</fullName>
    </recommendedName>
</protein>
<feature type="compositionally biased region" description="Basic residues" evidence="1">
    <location>
        <begin position="95"/>
        <end position="105"/>
    </location>
</feature>
<feature type="region of interest" description="Disordered" evidence="1">
    <location>
        <begin position="146"/>
        <end position="166"/>
    </location>
</feature>
<evidence type="ECO:0000313" key="4">
    <source>
        <dbReference type="Proteomes" id="UP000606008"/>
    </source>
</evidence>
<accession>A0ABX0QEC3</accession>
<feature type="transmembrane region" description="Helical" evidence="2">
    <location>
        <begin position="48"/>
        <end position="66"/>
    </location>
</feature>
<feature type="region of interest" description="Disordered" evidence="1">
    <location>
        <begin position="86"/>
        <end position="127"/>
    </location>
</feature>
<evidence type="ECO:0008006" key="5">
    <source>
        <dbReference type="Google" id="ProtNLM"/>
    </source>
</evidence>
<keyword evidence="4" id="KW-1185">Reference proteome</keyword>
<evidence type="ECO:0000256" key="2">
    <source>
        <dbReference type="SAM" id="Phobius"/>
    </source>
</evidence>
<feature type="compositionally biased region" description="Polar residues" evidence="1">
    <location>
        <begin position="113"/>
        <end position="127"/>
    </location>
</feature>
<dbReference type="EMBL" id="WAEL01000003">
    <property type="protein sequence ID" value="NID10750.1"/>
    <property type="molecule type" value="Genomic_DNA"/>
</dbReference>
<proteinExistence type="predicted"/>
<name>A0ABX0QEC3_9BACT</name>
<keyword evidence="2" id="KW-0472">Membrane</keyword>
<evidence type="ECO:0000313" key="3">
    <source>
        <dbReference type="EMBL" id="NID10750.1"/>
    </source>
</evidence>
<organism evidence="3 4">
    <name type="scientific">Fibrivirga algicola</name>
    <dbReference type="NCBI Taxonomy" id="2950420"/>
    <lineage>
        <taxon>Bacteria</taxon>
        <taxon>Pseudomonadati</taxon>
        <taxon>Bacteroidota</taxon>
        <taxon>Cytophagia</taxon>
        <taxon>Cytophagales</taxon>
        <taxon>Spirosomataceae</taxon>
        <taxon>Fibrivirga</taxon>
    </lineage>
</organism>
<sequence>MNSSDDSTDKALKERFQRVFNDFERTPSRALKKRIWQQLPVSSTTRSGYVILAALLLLLIVGVLYGPERVLPRPIIDVQLKRPLSKPHNAGSLQAKRRSAIHHHQVAAADGASLTTSQPASSSTRSTVQQMIRPDEFHTDATAALPRQYTRSAARKARSRPTSGDQVRVFSVADQAVNRRPISRTDMQVDLDSPLSISVRASPEPARYDSVFGQEALARLQPAAIRPLRVPDYTITRQVVQLPQQPTEATAESHRASLRWLASVSPLSTFQFMTIVTRPETYVQRVDAPATFSAPTWGYQVSGGVMWRQFAVQLMAGQLRRWAYYDLATNEYRIEATGQNEYRITRLGQSVAENSSLTLLGASLAKEYTLGLGKRPGQYAARVGGQGTYLPATGQTLLWGQAALTTAIPLRSAYSIQVGPMVQYGFSRLFSGDRQLNIHPFLVGASFTIRPTAH</sequence>